<dbReference type="Pfam" id="PF08907">
    <property type="entry name" value="DUF1853"/>
    <property type="match status" value="1"/>
</dbReference>
<protein>
    <submittedName>
        <fullName evidence="1">DUF1853 domain-containing protein</fullName>
    </submittedName>
</protein>
<proteinExistence type="predicted"/>
<dbReference type="AlphaFoldDB" id="A0AAP8SNK4"/>
<gene>
    <name evidence="1" type="ORF">C0029_09205</name>
</gene>
<sequence length="297" mass="34008">MTAPSHKLALPWRNRAVRDLAWSCFSTPMIDCATLPAQMLPATTTNCQLRLSRERRAWLDGLDQQPAPLEAYIETTRGGRLGLYFEKLWHFFLEQDPQVDLLATNLAVRHEGRTLGEFDVIYFCRQRRRHIHLELAVKFYLRGPNVTGSAWKHWLGPNTRDRLDLKVKRMRDHQLALSDREEAAAMLTALGVTALDREMEMKGRLFAPCDQPGEPPPGWPVTASLDTYQHCASPDMPPEGATLLEREFWLAPVLERPTRDNRGEPHAHRPQLVAELDTCGAELRRYFQVPETWPSPA</sequence>
<dbReference type="EMBL" id="PKUR01000002">
    <property type="protein sequence ID" value="PLW86566.1"/>
    <property type="molecule type" value="Genomic_DNA"/>
</dbReference>
<dbReference type="Proteomes" id="UP000235162">
    <property type="component" value="Unassembled WGS sequence"/>
</dbReference>
<dbReference type="InterPro" id="IPR015003">
    <property type="entry name" value="DUF1853"/>
</dbReference>
<dbReference type="KEGG" id="hja:BST95_10170"/>
<dbReference type="RefSeq" id="WP_084199211.1">
    <property type="nucleotide sequence ID" value="NZ_BMYL01000002.1"/>
</dbReference>
<reference evidence="1 2" key="1">
    <citation type="submission" date="2018-01" db="EMBL/GenBank/DDBJ databases">
        <title>The draft genome sequence of Halioglobus japonicus S1-36.</title>
        <authorList>
            <person name="Du Z.-J."/>
            <person name="Shi M.-J."/>
        </authorList>
    </citation>
    <scope>NUCLEOTIDE SEQUENCE [LARGE SCALE GENOMIC DNA]</scope>
    <source>
        <strain evidence="1 2">S1-36</strain>
    </source>
</reference>
<name>A0AAP8SNK4_9GAMM</name>
<comment type="caution">
    <text evidence="1">The sequence shown here is derived from an EMBL/GenBank/DDBJ whole genome shotgun (WGS) entry which is preliminary data.</text>
</comment>
<evidence type="ECO:0000313" key="2">
    <source>
        <dbReference type="Proteomes" id="UP000235162"/>
    </source>
</evidence>
<accession>A0AAP8SNK4</accession>
<organism evidence="1 2">
    <name type="scientific">Halioglobus japonicus</name>
    <dbReference type="NCBI Taxonomy" id="930805"/>
    <lineage>
        <taxon>Bacteria</taxon>
        <taxon>Pseudomonadati</taxon>
        <taxon>Pseudomonadota</taxon>
        <taxon>Gammaproteobacteria</taxon>
        <taxon>Cellvibrionales</taxon>
        <taxon>Halieaceae</taxon>
        <taxon>Halioglobus</taxon>
    </lineage>
</organism>
<keyword evidence="2" id="KW-1185">Reference proteome</keyword>
<evidence type="ECO:0000313" key="1">
    <source>
        <dbReference type="EMBL" id="PLW86566.1"/>
    </source>
</evidence>